<dbReference type="EMBL" id="JAVHNR010000005">
    <property type="protein sequence ID" value="KAK6342311.1"/>
    <property type="molecule type" value="Genomic_DNA"/>
</dbReference>
<dbReference type="AlphaFoldDB" id="A0AAN8RGN0"/>
<keyword evidence="3" id="KW-1185">Reference proteome</keyword>
<name>A0AAN8RGN0_9PEZI</name>
<evidence type="ECO:0000256" key="1">
    <source>
        <dbReference type="SAM" id="MobiDB-lite"/>
    </source>
</evidence>
<proteinExistence type="predicted"/>
<gene>
    <name evidence="2" type="ORF">TWF718_007714</name>
</gene>
<reference evidence="2 3" key="1">
    <citation type="submission" date="2019-10" db="EMBL/GenBank/DDBJ databases">
        <authorList>
            <person name="Palmer J.M."/>
        </authorList>
    </citation>
    <scope>NUCLEOTIDE SEQUENCE [LARGE SCALE GENOMIC DNA]</scope>
    <source>
        <strain evidence="2 3">TWF718</strain>
    </source>
</reference>
<comment type="caution">
    <text evidence="2">The sequence shown here is derived from an EMBL/GenBank/DDBJ whole genome shotgun (WGS) entry which is preliminary data.</text>
</comment>
<feature type="region of interest" description="Disordered" evidence="1">
    <location>
        <begin position="47"/>
        <end position="95"/>
    </location>
</feature>
<accession>A0AAN8RGN0</accession>
<feature type="compositionally biased region" description="Low complexity" evidence="1">
    <location>
        <begin position="75"/>
        <end position="89"/>
    </location>
</feature>
<protein>
    <submittedName>
        <fullName evidence="2">Uncharacterized protein</fullName>
    </submittedName>
</protein>
<organism evidence="2 3">
    <name type="scientific">Orbilia javanica</name>
    <dbReference type="NCBI Taxonomy" id="47235"/>
    <lineage>
        <taxon>Eukaryota</taxon>
        <taxon>Fungi</taxon>
        <taxon>Dikarya</taxon>
        <taxon>Ascomycota</taxon>
        <taxon>Pezizomycotina</taxon>
        <taxon>Orbiliomycetes</taxon>
        <taxon>Orbiliales</taxon>
        <taxon>Orbiliaceae</taxon>
        <taxon>Orbilia</taxon>
    </lineage>
</organism>
<evidence type="ECO:0000313" key="3">
    <source>
        <dbReference type="Proteomes" id="UP001313282"/>
    </source>
</evidence>
<feature type="compositionally biased region" description="Polar residues" evidence="1">
    <location>
        <begin position="52"/>
        <end position="69"/>
    </location>
</feature>
<sequence>MAGNSIAQNQGNTNITRIRQTTLRHQTLNLRSHPVGSGVVPESLPDFWNRVPSRTPSQSAADTDSSAEGESNAEPSSQGPSTSQRSSVSANNDITGPEEGGINIRCFFTHECDLLVVIRRIGFAPVRYAVSQAVLSISSRVLRPLIRGLPDIEVTVAERRLKVLEISGDSEAFRIIFSILHFNPASDIRDISVKTFAEITFLSEMYQWQRVLDIWNQVWLDKWEPHALEPGNEDWLFIAGIFGRNEQIEALVAILAKQCYMMEGKMMQQRSPGWSRLDTRLWPEERLREILQRRELRLSHLLLGLGLLRSTLSYHCVEVGTVVIPWSGASTTLDLDRPVCDSIICRCLAYGTFLRSIAQVDRELGTCSESQDWKVSVAELEEKLGRVSFDTLEAVVPGHRCILEAIRTGFLNCVANGDTMDEAGIRRVFGTSIARHRGDTGSHSAT</sequence>
<evidence type="ECO:0000313" key="2">
    <source>
        <dbReference type="EMBL" id="KAK6342311.1"/>
    </source>
</evidence>
<dbReference type="Proteomes" id="UP001313282">
    <property type="component" value="Unassembled WGS sequence"/>
</dbReference>